<comment type="caution">
    <text evidence="2">The sequence shown here is derived from an EMBL/GenBank/DDBJ whole genome shotgun (WGS) entry which is preliminary data.</text>
</comment>
<keyword evidence="3" id="KW-1185">Reference proteome</keyword>
<feature type="compositionally biased region" description="Low complexity" evidence="1">
    <location>
        <begin position="506"/>
        <end position="516"/>
    </location>
</feature>
<feature type="compositionally biased region" description="Polar residues" evidence="1">
    <location>
        <begin position="625"/>
        <end position="644"/>
    </location>
</feature>
<feature type="region of interest" description="Disordered" evidence="1">
    <location>
        <begin position="304"/>
        <end position="665"/>
    </location>
</feature>
<feature type="compositionally biased region" description="Polar residues" evidence="1">
    <location>
        <begin position="210"/>
        <end position="247"/>
    </location>
</feature>
<dbReference type="Proteomes" id="UP001138500">
    <property type="component" value="Unassembled WGS sequence"/>
</dbReference>
<feature type="region of interest" description="Disordered" evidence="1">
    <location>
        <begin position="272"/>
        <end position="292"/>
    </location>
</feature>
<protein>
    <submittedName>
        <fullName evidence="2">Uncharacterized protein</fullName>
    </submittedName>
</protein>
<dbReference type="AlphaFoldDB" id="A0A9W7W702"/>
<feature type="compositionally biased region" description="Polar residues" evidence="1">
    <location>
        <begin position="422"/>
        <end position="434"/>
    </location>
</feature>
<proteinExistence type="predicted"/>
<sequence>RCPNCIFTLALIQCLVALLYYIYIARSVELTSTCCLVFSEAHSLRYSCASVVGGNGRVTSSPDPAHLCNNRTTNGGAQVNITSIHMCPTLTGFVRIDIDISTELVSSRCRVTRSDGHKHRVDCLTRAHITRSDPSHRVGLRLTARAMAQISGWADCALPQSKTKKKRVVIQTPPHSPEEPSIPRRASDGLTGSPPPPKVRRDDDDDVESAANSDLEQAQINTRRNSGPLQPPTTTFGIQTSTKSSAAGSGLPYNPFARTLATSEARYGLHNKSEQQEEINGNSDRQSAGRPALDVDAFKNILLTGKAAPSARIDQRQPSGDSIHDRSSTQPSAASGYSAFDQMHEAFPESPRTSLDDYARYSDDTDDDDSNEDSSLMGPIESRPVEEGPTPPPKQARAYPQTVSFADFDNTLNPNTPPLNTQFLQRNANPGLSRSPSDLNKPLPPPPVVSTSESQPTEQVQPAREGNPREQINDTETPQAKRPPPVPASRRQGQSTPAQKDGRTRSSSNVSQSSSQYGDKPPPPPSRRPQSMYSSLPSSAKETPTCLSNGSRIQPPPPPRRMISKSGTPSIRTASTASRHSLQRNDSSNALPTSGAIPPAPPPRRGGQNRNSAEGPPISLATRRVSASAQSFESDRSVSLSSLRQVAEPGGGEEAISSPAPGSAAERDILADMSAFQAEIDALRAQRGS</sequence>
<dbReference type="OrthoDB" id="428854at2759"/>
<gene>
    <name evidence="2" type="ORF">Tdes44962_MAKER06755</name>
</gene>
<accession>A0A9W7W702</accession>
<reference evidence="2 3" key="2">
    <citation type="journal article" date="2021" name="Curr. Genet.">
        <title>Genetic response to nitrogen starvation in the aggressive Eucalyptus foliar pathogen Teratosphaeria destructans.</title>
        <authorList>
            <person name="Havenga M."/>
            <person name="Wingfield B.D."/>
            <person name="Wingfield M.J."/>
            <person name="Dreyer L.L."/>
            <person name="Roets F."/>
            <person name="Aylward J."/>
        </authorList>
    </citation>
    <scope>NUCLEOTIDE SEQUENCE [LARGE SCALE GENOMIC DNA]</scope>
    <source>
        <strain evidence="2">CMW44962</strain>
    </source>
</reference>
<reference evidence="2 3" key="1">
    <citation type="journal article" date="2018" name="IMA Fungus">
        <title>IMA Genome-F 10: Nine draft genome sequences of Claviceps purpurea s.lat., including C. arundinis, C. humidiphila, and C. cf. spartinae, pseudomolecules for the pitch canker pathogen Fusarium circinatum, draft genome of Davidsoniella eucalypti, Grosmannia galeiformis, Quambalaria eucalypti, and Teratosphaeria destructans.</title>
        <authorList>
            <person name="Wingfield B.D."/>
            <person name="Liu M."/>
            <person name="Nguyen H.D."/>
            <person name="Lane F.A."/>
            <person name="Morgan S.W."/>
            <person name="De Vos L."/>
            <person name="Wilken P.M."/>
            <person name="Duong T.A."/>
            <person name="Aylward J."/>
            <person name="Coetzee M.P."/>
            <person name="Dadej K."/>
            <person name="De Beer Z.W."/>
            <person name="Findlay W."/>
            <person name="Havenga M."/>
            <person name="Kolarik M."/>
            <person name="Menzies J.G."/>
            <person name="Naidoo K."/>
            <person name="Pochopski O."/>
            <person name="Shoukouhi P."/>
            <person name="Santana Q.C."/>
            <person name="Seifert K.A."/>
            <person name="Soal N."/>
            <person name="Steenkamp E.T."/>
            <person name="Tatham C.T."/>
            <person name="van der Nest M.A."/>
            <person name="Wingfield M.J."/>
        </authorList>
    </citation>
    <scope>NUCLEOTIDE SEQUENCE [LARGE SCALE GENOMIC DNA]</scope>
    <source>
        <strain evidence="2">CMW44962</strain>
    </source>
</reference>
<evidence type="ECO:0000313" key="2">
    <source>
        <dbReference type="EMBL" id="KAH9845181.1"/>
    </source>
</evidence>
<feature type="compositionally biased region" description="Basic and acidic residues" evidence="1">
    <location>
        <begin position="176"/>
        <end position="187"/>
    </location>
</feature>
<organism evidence="2 3">
    <name type="scientific">Teratosphaeria destructans</name>
    <dbReference type="NCBI Taxonomy" id="418781"/>
    <lineage>
        <taxon>Eukaryota</taxon>
        <taxon>Fungi</taxon>
        <taxon>Dikarya</taxon>
        <taxon>Ascomycota</taxon>
        <taxon>Pezizomycotina</taxon>
        <taxon>Dothideomycetes</taxon>
        <taxon>Dothideomycetidae</taxon>
        <taxon>Mycosphaerellales</taxon>
        <taxon>Teratosphaeriaceae</taxon>
        <taxon>Teratosphaeria</taxon>
    </lineage>
</organism>
<feature type="region of interest" description="Disordered" evidence="1">
    <location>
        <begin position="162"/>
        <end position="252"/>
    </location>
</feature>
<feature type="non-terminal residue" evidence="2">
    <location>
        <position position="1"/>
    </location>
</feature>
<evidence type="ECO:0000256" key="1">
    <source>
        <dbReference type="SAM" id="MobiDB-lite"/>
    </source>
</evidence>
<feature type="compositionally biased region" description="Polar residues" evidence="1">
    <location>
        <begin position="565"/>
        <end position="592"/>
    </location>
</feature>
<feature type="compositionally biased region" description="Low complexity" evidence="1">
    <location>
        <begin position="410"/>
        <end position="421"/>
    </location>
</feature>
<feature type="compositionally biased region" description="Polar residues" evidence="1">
    <location>
        <begin position="531"/>
        <end position="552"/>
    </location>
</feature>
<evidence type="ECO:0000313" key="3">
    <source>
        <dbReference type="Proteomes" id="UP001138500"/>
    </source>
</evidence>
<feature type="compositionally biased region" description="Basic and acidic residues" evidence="1">
    <location>
        <begin position="354"/>
        <end position="363"/>
    </location>
</feature>
<dbReference type="EMBL" id="RIBY02000114">
    <property type="protein sequence ID" value="KAH9845181.1"/>
    <property type="molecule type" value="Genomic_DNA"/>
</dbReference>
<name>A0A9W7W702_9PEZI</name>